<evidence type="ECO:0000256" key="4">
    <source>
        <dbReference type="ARBA" id="ARBA00023163"/>
    </source>
</evidence>
<dbReference type="Pfam" id="PF02362">
    <property type="entry name" value="B3"/>
    <property type="match status" value="1"/>
</dbReference>
<dbReference type="PROSITE" id="PS50863">
    <property type="entry name" value="B3"/>
    <property type="match status" value="1"/>
</dbReference>
<keyword evidence="5" id="KW-0539">Nucleus</keyword>
<dbReference type="Gene3D" id="2.40.330.10">
    <property type="entry name" value="DNA-binding pseudobarrel domain"/>
    <property type="match status" value="1"/>
</dbReference>
<evidence type="ECO:0000256" key="5">
    <source>
        <dbReference type="ARBA" id="ARBA00023242"/>
    </source>
</evidence>
<dbReference type="CDD" id="cd10017">
    <property type="entry name" value="B3_DNA"/>
    <property type="match status" value="1"/>
</dbReference>
<dbReference type="Proteomes" id="UP000734854">
    <property type="component" value="Unassembled WGS sequence"/>
</dbReference>
<sequence>MSKKVECGSSAQYVRRPFTRLQQCAIAQGMYRLLDDPSLLRWSDLHRKCALEGSSEVVPARSLRCLDLRVVIPKGFYNHLRDILITAIFSCEGKTWEVMYFGDRVSKYFGSGLNNFIFDNDIREGDGVVFELIHKKNLHFRVQILHVDVHFHAKDGDDGGSTDNPILID</sequence>
<keyword evidence="3" id="KW-0238">DNA-binding</keyword>
<evidence type="ECO:0000256" key="1">
    <source>
        <dbReference type="ARBA" id="ARBA00004123"/>
    </source>
</evidence>
<dbReference type="GO" id="GO:0003677">
    <property type="term" value="F:DNA binding"/>
    <property type="evidence" value="ECO:0007669"/>
    <property type="project" value="UniProtKB-KW"/>
</dbReference>
<accession>A0A8J5HC76</accession>
<gene>
    <name evidence="7" type="ORF">ZIOFF_024455</name>
</gene>
<keyword evidence="2" id="KW-0805">Transcription regulation</keyword>
<organism evidence="7 8">
    <name type="scientific">Zingiber officinale</name>
    <name type="common">Ginger</name>
    <name type="synonym">Amomum zingiber</name>
    <dbReference type="NCBI Taxonomy" id="94328"/>
    <lineage>
        <taxon>Eukaryota</taxon>
        <taxon>Viridiplantae</taxon>
        <taxon>Streptophyta</taxon>
        <taxon>Embryophyta</taxon>
        <taxon>Tracheophyta</taxon>
        <taxon>Spermatophyta</taxon>
        <taxon>Magnoliopsida</taxon>
        <taxon>Liliopsida</taxon>
        <taxon>Zingiberales</taxon>
        <taxon>Zingiberaceae</taxon>
        <taxon>Zingiber</taxon>
    </lineage>
</organism>
<evidence type="ECO:0000256" key="3">
    <source>
        <dbReference type="ARBA" id="ARBA00023125"/>
    </source>
</evidence>
<reference evidence="7 8" key="1">
    <citation type="submission" date="2020-08" db="EMBL/GenBank/DDBJ databases">
        <title>Plant Genome Project.</title>
        <authorList>
            <person name="Zhang R.-G."/>
        </authorList>
    </citation>
    <scope>NUCLEOTIDE SEQUENCE [LARGE SCALE GENOMIC DNA]</scope>
    <source>
        <tissue evidence="7">Rhizome</tissue>
    </source>
</reference>
<keyword evidence="8" id="KW-1185">Reference proteome</keyword>
<dbReference type="EMBL" id="JACMSC010000007">
    <property type="protein sequence ID" value="KAG6514115.1"/>
    <property type="molecule type" value="Genomic_DNA"/>
</dbReference>
<comment type="caution">
    <text evidence="7">The sequence shown here is derived from an EMBL/GenBank/DDBJ whole genome shotgun (WGS) entry which is preliminary data.</text>
</comment>
<dbReference type="InterPro" id="IPR015300">
    <property type="entry name" value="DNA-bd_pseudobarrel_sf"/>
</dbReference>
<keyword evidence="4" id="KW-0804">Transcription</keyword>
<comment type="subcellular location">
    <subcellularLocation>
        <location evidence="1">Nucleus</location>
    </subcellularLocation>
</comment>
<evidence type="ECO:0000259" key="6">
    <source>
        <dbReference type="PROSITE" id="PS50863"/>
    </source>
</evidence>
<evidence type="ECO:0000313" key="8">
    <source>
        <dbReference type="Proteomes" id="UP000734854"/>
    </source>
</evidence>
<dbReference type="AlphaFoldDB" id="A0A8J5HC76"/>
<protein>
    <recommendedName>
        <fullName evidence="6">TF-B3 domain-containing protein</fullName>
    </recommendedName>
</protein>
<evidence type="ECO:0000256" key="2">
    <source>
        <dbReference type="ARBA" id="ARBA00023015"/>
    </source>
</evidence>
<name>A0A8J5HC76_ZINOF</name>
<proteinExistence type="predicted"/>
<feature type="domain" description="TF-B3" evidence="6">
    <location>
        <begin position="92"/>
        <end position="148"/>
    </location>
</feature>
<dbReference type="InterPro" id="IPR003340">
    <property type="entry name" value="B3_DNA-bd"/>
</dbReference>
<evidence type="ECO:0000313" key="7">
    <source>
        <dbReference type="EMBL" id="KAG6514115.1"/>
    </source>
</evidence>
<dbReference type="GO" id="GO:0005634">
    <property type="term" value="C:nucleus"/>
    <property type="evidence" value="ECO:0007669"/>
    <property type="project" value="UniProtKB-SubCell"/>
</dbReference>
<dbReference type="SUPFAM" id="SSF101936">
    <property type="entry name" value="DNA-binding pseudobarrel domain"/>
    <property type="match status" value="1"/>
</dbReference>